<dbReference type="EMBL" id="MU267769">
    <property type="protein sequence ID" value="KAH7909274.1"/>
    <property type="molecule type" value="Genomic_DNA"/>
</dbReference>
<sequence>CELSHLQQQYDALLEVKNRAAIRYKLDYKKWRNFKRWLHDSQRREGGGEVCLPSDSDANRQEPRKASAKDKCQRFEEIGPDLMEGEGGDGVRAAEEIFLPSTIINKPPITQCSPENHVPAQPSARKRRRLSGERIDIGPLPHGLQRPLTKRSPPSSPSKTTRQCKHSVNDGISSVALHKQVISKHWHHWHRAKTPPVYWDIGFPDTQEASAINHPGRYNNQSRMA</sequence>
<feature type="non-terminal residue" evidence="1">
    <location>
        <position position="1"/>
    </location>
</feature>
<dbReference type="Proteomes" id="UP000790377">
    <property type="component" value="Unassembled WGS sequence"/>
</dbReference>
<evidence type="ECO:0000313" key="1">
    <source>
        <dbReference type="EMBL" id="KAH7909274.1"/>
    </source>
</evidence>
<proteinExistence type="predicted"/>
<gene>
    <name evidence="1" type="ORF">BJ138DRAFT_1155670</name>
</gene>
<name>A0ACB8A881_9AGAM</name>
<accession>A0ACB8A881</accession>
<organism evidence="1 2">
    <name type="scientific">Hygrophoropsis aurantiaca</name>
    <dbReference type="NCBI Taxonomy" id="72124"/>
    <lineage>
        <taxon>Eukaryota</taxon>
        <taxon>Fungi</taxon>
        <taxon>Dikarya</taxon>
        <taxon>Basidiomycota</taxon>
        <taxon>Agaricomycotina</taxon>
        <taxon>Agaricomycetes</taxon>
        <taxon>Agaricomycetidae</taxon>
        <taxon>Boletales</taxon>
        <taxon>Coniophorineae</taxon>
        <taxon>Hygrophoropsidaceae</taxon>
        <taxon>Hygrophoropsis</taxon>
    </lineage>
</organism>
<keyword evidence="2" id="KW-1185">Reference proteome</keyword>
<reference evidence="1" key="1">
    <citation type="journal article" date="2021" name="New Phytol.">
        <title>Evolutionary innovations through gain and loss of genes in the ectomycorrhizal Boletales.</title>
        <authorList>
            <person name="Wu G."/>
            <person name="Miyauchi S."/>
            <person name="Morin E."/>
            <person name="Kuo A."/>
            <person name="Drula E."/>
            <person name="Varga T."/>
            <person name="Kohler A."/>
            <person name="Feng B."/>
            <person name="Cao Y."/>
            <person name="Lipzen A."/>
            <person name="Daum C."/>
            <person name="Hundley H."/>
            <person name="Pangilinan J."/>
            <person name="Johnson J."/>
            <person name="Barry K."/>
            <person name="LaButti K."/>
            <person name="Ng V."/>
            <person name="Ahrendt S."/>
            <person name="Min B."/>
            <person name="Choi I.G."/>
            <person name="Park H."/>
            <person name="Plett J.M."/>
            <person name="Magnuson J."/>
            <person name="Spatafora J.W."/>
            <person name="Nagy L.G."/>
            <person name="Henrissat B."/>
            <person name="Grigoriev I.V."/>
            <person name="Yang Z.L."/>
            <person name="Xu J."/>
            <person name="Martin F.M."/>
        </authorList>
    </citation>
    <scope>NUCLEOTIDE SEQUENCE</scope>
    <source>
        <strain evidence="1">ATCC 28755</strain>
    </source>
</reference>
<comment type="caution">
    <text evidence="1">The sequence shown here is derived from an EMBL/GenBank/DDBJ whole genome shotgun (WGS) entry which is preliminary data.</text>
</comment>
<protein>
    <submittedName>
        <fullName evidence="1">Uncharacterized protein</fullName>
    </submittedName>
</protein>
<feature type="non-terminal residue" evidence="1">
    <location>
        <position position="225"/>
    </location>
</feature>
<evidence type="ECO:0000313" key="2">
    <source>
        <dbReference type="Proteomes" id="UP000790377"/>
    </source>
</evidence>